<dbReference type="InterPro" id="IPR002173">
    <property type="entry name" value="Carboh/pur_kinase_PfkB_CS"/>
</dbReference>
<gene>
    <name evidence="4" type="ORF">K4G66_07180</name>
</gene>
<dbReference type="GO" id="GO:0016773">
    <property type="term" value="F:phosphotransferase activity, alcohol group as acceptor"/>
    <property type="evidence" value="ECO:0007669"/>
    <property type="project" value="InterPro"/>
</dbReference>
<dbReference type="PROSITE" id="PS00583">
    <property type="entry name" value="PFKB_KINASES_1"/>
    <property type="match status" value="1"/>
</dbReference>
<dbReference type="AlphaFoldDB" id="A0AA49JH60"/>
<keyword evidence="1" id="KW-0808">Transferase</keyword>
<dbReference type="InterPro" id="IPR029056">
    <property type="entry name" value="Ribokinase-like"/>
</dbReference>
<dbReference type="GO" id="GO:0033785">
    <property type="term" value="F:heptose 7-phosphate kinase activity"/>
    <property type="evidence" value="ECO:0007669"/>
    <property type="project" value="TreeGrafter"/>
</dbReference>
<accession>A0AA49JH60</accession>
<keyword evidence="2" id="KW-0418">Kinase</keyword>
<dbReference type="PANTHER" id="PTHR46969:SF1">
    <property type="entry name" value="BIFUNCTIONAL PROTEIN HLDE"/>
    <property type="match status" value="1"/>
</dbReference>
<proteinExistence type="predicted"/>
<evidence type="ECO:0000256" key="2">
    <source>
        <dbReference type="ARBA" id="ARBA00022777"/>
    </source>
</evidence>
<dbReference type="EMBL" id="CP120682">
    <property type="protein sequence ID" value="WKN38484.1"/>
    <property type="molecule type" value="Genomic_DNA"/>
</dbReference>
<evidence type="ECO:0000313" key="4">
    <source>
        <dbReference type="EMBL" id="WKN38484.1"/>
    </source>
</evidence>
<dbReference type="Gene3D" id="3.40.1190.20">
    <property type="match status" value="1"/>
</dbReference>
<sequence>MPYQQFSELFDDFHRLKVLIVGDVMLDAYVWGSVHRISPEAPVPVVNVKKRENRLGGAANVALNIQSLGAEPLLCAVIGEDTYGDTFCQLLEQHQIATEGIVRSPSRPTTVKERIIGGSQQMLRIDAEHSHVLNASEQSHLQETMQPLIAQADVIVFQDYDKGVLSESLIHWIQQEADRKHIPTVVDPKRRNFLHYREVTLFKPNLKELREGLQQEAIALHQEEYELEPTIREASDRLRQLLQHHITLITLSEKGVFVDDARQATFIPAHVRQISDVSGAGDTVISIAALCLALKLPYPLMAALANLGGGIVCEYTGVVPIDAQRLLREATQYLTL</sequence>
<evidence type="ECO:0000259" key="3">
    <source>
        <dbReference type="Pfam" id="PF00294"/>
    </source>
</evidence>
<dbReference type="GO" id="GO:0005829">
    <property type="term" value="C:cytosol"/>
    <property type="evidence" value="ECO:0007669"/>
    <property type="project" value="TreeGrafter"/>
</dbReference>
<reference evidence="4" key="2">
    <citation type="journal article" date="2024" name="Antonie Van Leeuwenhoek">
        <title>Roseihalotalea indica gen. nov., sp. nov., a halophilic Bacteroidetes from mesopelagic Southwest Indian Ocean with higher carbohydrate metabolic potential.</title>
        <authorList>
            <person name="Chen B."/>
            <person name="Zhang M."/>
            <person name="Lin D."/>
            <person name="Ye J."/>
            <person name="Tang K."/>
        </authorList>
    </citation>
    <scope>NUCLEOTIDE SEQUENCE</scope>
    <source>
        <strain evidence="4">TK19036</strain>
    </source>
</reference>
<dbReference type="PANTHER" id="PTHR46969">
    <property type="entry name" value="BIFUNCTIONAL PROTEIN HLDE"/>
    <property type="match status" value="1"/>
</dbReference>
<dbReference type="SUPFAM" id="SSF53613">
    <property type="entry name" value="Ribokinase-like"/>
    <property type="match status" value="1"/>
</dbReference>
<organism evidence="4">
    <name type="scientific">Roseihalotalea indica</name>
    <dbReference type="NCBI Taxonomy" id="2867963"/>
    <lineage>
        <taxon>Bacteria</taxon>
        <taxon>Pseudomonadati</taxon>
        <taxon>Bacteroidota</taxon>
        <taxon>Cytophagia</taxon>
        <taxon>Cytophagales</taxon>
        <taxon>Catalimonadaceae</taxon>
        <taxon>Roseihalotalea</taxon>
    </lineage>
</organism>
<dbReference type="Pfam" id="PF00294">
    <property type="entry name" value="PfkB"/>
    <property type="match status" value="1"/>
</dbReference>
<dbReference type="GO" id="GO:0033786">
    <property type="term" value="F:heptose-1-phosphate adenylyltransferase activity"/>
    <property type="evidence" value="ECO:0007669"/>
    <property type="project" value="TreeGrafter"/>
</dbReference>
<dbReference type="CDD" id="cd01172">
    <property type="entry name" value="RfaE_like"/>
    <property type="match status" value="1"/>
</dbReference>
<dbReference type="InterPro" id="IPR011611">
    <property type="entry name" value="PfkB_dom"/>
</dbReference>
<protein>
    <submittedName>
        <fullName evidence="4">Bifunctional ADP-heptose synthase</fullName>
    </submittedName>
</protein>
<feature type="domain" description="Carbohydrate kinase PfkB" evidence="3">
    <location>
        <begin position="17"/>
        <end position="319"/>
    </location>
</feature>
<dbReference type="InterPro" id="IPR011913">
    <property type="entry name" value="RfaE_dom_I"/>
</dbReference>
<name>A0AA49JH60_9BACT</name>
<evidence type="ECO:0000256" key="1">
    <source>
        <dbReference type="ARBA" id="ARBA00022679"/>
    </source>
</evidence>
<reference evidence="4" key="1">
    <citation type="journal article" date="2023" name="Comput. Struct. Biotechnol. J.">
        <title>Discovery of a novel marine Bacteroidetes with a rich repertoire of carbohydrate-active enzymes.</title>
        <authorList>
            <person name="Chen B."/>
            <person name="Liu G."/>
            <person name="Chen Q."/>
            <person name="Wang H."/>
            <person name="Liu L."/>
            <person name="Tang K."/>
        </authorList>
    </citation>
    <scope>NUCLEOTIDE SEQUENCE</scope>
    <source>
        <strain evidence="4">TK19036</strain>
    </source>
</reference>